<evidence type="ECO:0000256" key="2">
    <source>
        <dbReference type="SAM" id="Phobius"/>
    </source>
</evidence>
<dbReference type="Proteomes" id="UP000821853">
    <property type="component" value="Chromosome 1"/>
</dbReference>
<feature type="region of interest" description="Disordered" evidence="1">
    <location>
        <begin position="1"/>
        <end position="34"/>
    </location>
</feature>
<proteinExistence type="predicted"/>
<evidence type="ECO:0000256" key="1">
    <source>
        <dbReference type="SAM" id="MobiDB-lite"/>
    </source>
</evidence>
<protein>
    <submittedName>
        <fullName evidence="3">Uncharacterized protein</fullName>
    </submittedName>
</protein>
<evidence type="ECO:0000313" key="3">
    <source>
        <dbReference type="EMBL" id="KAH9361286.1"/>
    </source>
</evidence>
<keyword evidence="4" id="KW-1185">Reference proteome</keyword>
<feature type="transmembrane region" description="Helical" evidence="2">
    <location>
        <begin position="90"/>
        <end position="113"/>
    </location>
</feature>
<gene>
    <name evidence="3" type="ORF">HPB48_006848</name>
</gene>
<dbReference type="OMA" id="MEGNEMN"/>
<dbReference type="AlphaFoldDB" id="A0A9J6F768"/>
<reference evidence="3 4" key="1">
    <citation type="journal article" date="2020" name="Cell">
        <title>Large-Scale Comparative Analyses of Tick Genomes Elucidate Their Genetic Diversity and Vector Capacities.</title>
        <authorList>
            <consortium name="Tick Genome and Microbiome Consortium (TIGMIC)"/>
            <person name="Jia N."/>
            <person name="Wang J."/>
            <person name="Shi W."/>
            <person name="Du L."/>
            <person name="Sun Y."/>
            <person name="Zhan W."/>
            <person name="Jiang J.F."/>
            <person name="Wang Q."/>
            <person name="Zhang B."/>
            <person name="Ji P."/>
            <person name="Bell-Sakyi L."/>
            <person name="Cui X.M."/>
            <person name="Yuan T.T."/>
            <person name="Jiang B.G."/>
            <person name="Yang W.F."/>
            <person name="Lam T.T."/>
            <person name="Chang Q.C."/>
            <person name="Ding S.J."/>
            <person name="Wang X.J."/>
            <person name="Zhu J.G."/>
            <person name="Ruan X.D."/>
            <person name="Zhao L."/>
            <person name="Wei J.T."/>
            <person name="Ye R.Z."/>
            <person name="Que T.C."/>
            <person name="Du C.H."/>
            <person name="Zhou Y.H."/>
            <person name="Cheng J.X."/>
            <person name="Dai P.F."/>
            <person name="Guo W.B."/>
            <person name="Han X.H."/>
            <person name="Huang E.J."/>
            <person name="Li L.F."/>
            <person name="Wei W."/>
            <person name="Gao Y.C."/>
            <person name="Liu J.Z."/>
            <person name="Shao H.Z."/>
            <person name="Wang X."/>
            <person name="Wang C.C."/>
            <person name="Yang T.C."/>
            <person name="Huo Q.B."/>
            <person name="Li W."/>
            <person name="Chen H.Y."/>
            <person name="Chen S.E."/>
            <person name="Zhou L.G."/>
            <person name="Ni X.B."/>
            <person name="Tian J.H."/>
            <person name="Sheng Y."/>
            <person name="Liu T."/>
            <person name="Pan Y.S."/>
            <person name="Xia L.Y."/>
            <person name="Li J."/>
            <person name="Zhao F."/>
            <person name="Cao W.C."/>
        </authorList>
    </citation>
    <scope>NUCLEOTIDE SEQUENCE [LARGE SCALE GENOMIC DNA]</scope>
    <source>
        <strain evidence="3">HaeL-2018</strain>
    </source>
</reference>
<keyword evidence="2" id="KW-0812">Transmembrane</keyword>
<feature type="compositionally biased region" description="Polar residues" evidence="1">
    <location>
        <begin position="11"/>
        <end position="30"/>
    </location>
</feature>
<keyword evidence="2" id="KW-1133">Transmembrane helix</keyword>
<keyword evidence="2" id="KW-0472">Membrane</keyword>
<dbReference type="VEuPathDB" id="VectorBase:HLOH_056541"/>
<evidence type="ECO:0000313" key="4">
    <source>
        <dbReference type="Proteomes" id="UP000821853"/>
    </source>
</evidence>
<dbReference type="OrthoDB" id="6347385at2759"/>
<accession>A0A9J6F768</accession>
<feature type="transmembrane region" description="Helical" evidence="2">
    <location>
        <begin position="134"/>
        <end position="152"/>
    </location>
</feature>
<dbReference type="EMBL" id="JABSTR010000001">
    <property type="protein sequence ID" value="KAH9361286.1"/>
    <property type="molecule type" value="Genomic_DNA"/>
</dbReference>
<sequence>MSDSDDAASGIKSTPSSSRADTSAAPTSSPHGRLSRFVDDACLKNVALEDDASTAEETKALRGHSPATVDTTTQDETLQRNVVLFYDKSYPFTVVGALRIAILFLSLLSLICIASAGTKEYDVLQLPRSERVRLHLFVCVLAFLLAAVLMIVDNSSIVHLLPLNWALIVFGLGGMCSCLALGVVRLFHPKSPLQFLSPAAASQDIMMSPMAAS</sequence>
<name>A0A9J6F768_HAELO</name>
<feature type="transmembrane region" description="Helical" evidence="2">
    <location>
        <begin position="164"/>
        <end position="187"/>
    </location>
</feature>
<comment type="caution">
    <text evidence="3">The sequence shown here is derived from an EMBL/GenBank/DDBJ whole genome shotgun (WGS) entry which is preliminary data.</text>
</comment>
<organism evidence="3 4">
    <name type="scientific">Haemaphysalis longicornis</name>
    <name type="common">Bush tick</name>
    <dbReference type="NCBI Taxonomy" id="44386"/>
    <lineage>
        <taxon>Eukaryota</taxon>
        <taxon>Metazoa</taxon>
        <taxon>Ecdysozoa</taxon>
        <taxon>Arthropoda</taxon>
        <taxon>Chelicerata</taxon>
        <taxon>Arachnida</taxon>
        <taxon>Acari</taxon>
        <taxon>Parasitiformes</taxon>
        <taxon>Ixodida</taxon>
        <taxon>Ixodoidea</taxon>
        <taxon>Ixodidae</taxon>
        <taxon>Haemaphysalinae</taxon>
        <taxon>Haemaphysalis</taxon>
    </lineage>
</organism>